<dbReference type="Proteomes" id="UP001225605">
    <property type="component" value="Unassembled WGS sequence"/>
</dbReference>
<dbReference type="InterPro" id="IPR011051">
    <property type="entry name" value="RmlC_Cupin_sf"/>
</dbReference>
<proteinExistence type="predicted"/>
<comment type="caution">
    <text evidence="1">The sequence shown here is derived from an EMBL/GenBank/DDBJ whole genome shotgun (WGS) entry which is preliminary data.</text>
</comment>
<accession>A0ABU0X5G0</accession>
<dbReference type="EMBL" id="NSDM01000012">
    <property type="protein sequence ID" value="MDQ2587377.1"/>
    <property type="molecule type" value="Genomic_DNA"/>
</dbReference>
<dbReference type="SUPFAM" id="SSF51182">
    <property type="entry name" value="RmlC-like cupins"/>
    <property type="match status" value="1"/>
</dbReference>
<reference evidence="1 2" key="1">
    <citation type="submission" date="2017-06" db="EMBL/GenBank/DDBJ databases">
        <title>Cultured bacterium strain Saccharothrix yanglingensis Hhs.015.</title>
        <authorList>
            <person name="Xia Y."/>
        </authorList>
    </citation>
    <scope>NUCLEOTIDE SEQUENCE [LARGE SCALE GENOMIC DNA]</scope>
    <source>
        <strain evidence="1 2">Hhs.015</strain>
    </source>
</reference>
<keyword evidence="2" id="KW-1185">Reference proteome</keyword>
<organism evidence="1 2">
    <name type="scientific">Saccharothrix yanglingensis</name>
    <dbReference type="NCBI Taxonomy" id="659496"/>
    <lineage>
        <taxon>Bacteria</taxon>
        <taxon>Bacillati</taxon>
        <taxon>Actinomycetota</taxon>
        <taxon>Actinomycetes</taxon>
        <taxon>Pseudonocardiales</taxon>
        <taxon>Pseudonocardiaceae</taxon>
        <taxon>Saccharothrix</taxon>
    </lineage>
</organism>
<name>A0ABU0X5G0_9PSEU</name>
<sequence length="225" mass="24839">MELRDIAGFVTDYRSGDDSALVDCLRRVAAPEFLRPLLAHHAAAEVPDRAYRHPNGFLKIVLLADPQFQLRLHVWRPAPEYPAATENVHGHRWDFASAVLAGGYRFQEFAHDARGEDFRGYLYHGHDGGRTYSMSPTGEARLRCTFDAELSSGSSYLLTTDVLHRVVAPTGGTTVSLVLQGPHREIPVEVYAKEDLEAGGAIALAPLPREQVARELERVLDLVGG</sequence>
<gene>
    <name evidence="1" type="ORF">CKY47_26005</name>
</gene>
<evidence type="ECO:0000313" key="1">
    <source>
        <dbReference type="EMBL" id="MDQ2587377.1"/>
    </source>
</evidence>
<evidence type="ECO:0000313" key="2">
    <source>
        <dbReference type="Proteomes" id="UP001225605"/>
    </source>
</evidence>
<dbReference type="RefSeq" id="WP_306748904.1">
    <property type="nucleotide sequence ID" value="NZ_NSDM01000012.1"/>
</dbReference>
<protein>
    <submittedName>
        <fullName evidence="1">Uncharacterized protein</fullName>
    </submittedName>
</protein>